<dbReference type="InterPro" id="IPR036982">
    <property type="entry name" value="Deoxyhypusine_synthase_sf"/>
</dbReference>
<keyword evidence="6" id="KW-0520">NAD</keyword>
<dbReference type="InterPro" id="IPR002773">
    <property type="entry name" value="Deoxyhypusine_synthase"/>
</dbReference>
<keyword evidence="10" id="KW-1185">Reference proteome</keyword>
<comment type="caution">
    <text evidence="9">The sequence shown here is derived from an EMBL/GenBank/DDBJ whole genome shotgun (WGS) entry which is preliminary data.</text>
</comment>
<sequence length="161" mass="18116">MDDLDVALKCAHDSVMTKCTPNEDLQKKVEGYDFNRGINYNQLLQSFSTTGFQATNFGLAVDQINEMLSSREESFEDDSMETDEFIRRKSGCTMFLGYTSNMASSGVRETIRFLVQHRLVDCIVTSAGGIEEDVIKCLAPTYIGDFNLKGKDLREKGINRI</sequence>
<gene>
    <name evidence="9" type="ORF">B4U80_06655</name>
</gene>
<comment type="catalytic activity">
    <reaction evidence="1">
        <text>[eIF5A protein]-L-lysine + spermidine = [eIF5A protein]-deoxyhypusine + propane-1,3-diamine</text>
        <dbReference type="Rhea" id="RHEA:33299"/>
        <dbReference type="Rhea" id="RHEA-COMP:10143"/>
        <dbReference type="Rhea" id="RHEA-COMP:10144"/>
        <dbReference type="ChEBI" id="CHEBI:29969"/>
        <dbReference type="ChEBI" id="CHEBI:57484"/>
        <dbReference type="ChEBI" id="CHEBI:57834"/>
        <dbReference type="ChEBI" id="CHEBI:82657"/>
        <dbReference type="EC" id="2.5.1.46"/>
    </reaction>
</comment>
<dbReference type="Gene3D" id="3.40.910.10">
    <property type="entry name" value="Deoxyhypusine synthase"/>
    <property type="match status" value="1"/>
</dbReference>
<evidence type="ECO:0000256" key="4">
    <source>
        <dbReference type="ARBA" id="ARBA00012683"/>
    </source>
</evidence>
<dbReference type="InterPro" id="IPR029035">
    <property type="entry name" value="DHS-like_NAD/FAD-binding_dom"/>
</dbReference>
<comment type="function">
    <text evidence="8">Catalyzes the NAD-dependent oxidative cleavage of spermidine and the subsequent transfer of the butylamine moiety of spermidine to the epsilon-amino group of a critical lysine residue of the eIF-5A precursor protein to form the intermediate deoxyhypusine residue. This is the first step of the post-translational modification of that lysine into an unusual amino acid residue named hypusine. Hypusination is unique to mature eIF-5A factor and is essential for its function.</text>
</comment>
<comment type="similarity">
    <text evidence="3">Belongs to the deoxyhypusine synthase family.</text>
</comment>
<evidence type="ECO:0000256" key="3">
    <source>
        <dbReference type="ARBA" id="ARBA00009892"/>
    </source>
</evidence>
<dbReference type="VEuPathDB" id="VectorBase:LDEU011224"/>
<dbReference type="AlphaFoldDB" id="A0A443RZZ3"/>
<dbReference type="SUPFAM" id="SSF52467">
    <property type="entry name" value="DHS-like NAD/FAD-binding domain"/>
    <property type="match status" value="1"/>
</dbReference>
<evidence type="ECO:0000313" key="9">
    <source>
        <dbReference type="EMBL" id="RWS20816.1"/>
    </source>
</evidence>
<dbReference type="OrthoDB" id="294378at2759"/>
<dbReference type="GO" id="GO:0034038">
    <property type="term" value="F:deoxyhypusine synthase activity"/>
    <property type="evidence" value="ECO:0007669"/>
    <property type="project" value="UniProtKB-EC"/>
</dbReference>
<dbReference type="Proteomes" id="UP000288716">
    <property type="component" value="Unassembled WGS sequence"/>
</dbReference>
<evidence type="ECO:0000256" key="7">
    <source>
        <dbReference type="ARBA" id="ARBA00023256"/>
    </source>
</evidence>
<evidence type="ECO:0000256" key="8">
    <source>
        <dbReference type="ARBA" id="ARBA00056884"/>
    </source>
</evidence>
<proteinExistence type="inferred from homology"/>
<accession>A0A443RZZ3</accession>
<keyword evidence="7" id="KW-0386">Hypusine biosynthesis</keyword>
<organism evidence="9 10">
    <name type="scientific">Leptotrombidium deliense</name>
    <dbReference type="NCBI Taxonomy" id="299467"/>
    <lineage>
        <taxon>Eukaryota</taxon>
        <taxon>Metazoa</taxon>
        <taxon>Ecdysozoa</taxon>
        <taxon>Arthropoda</taxon>
        <taxon>Chelicerata</taxon>
        <taxon>Arachnida</taxon>
        <taxon>Acari</taxon>
        <taxon>Acariformes</taxon>
        <taxon>Trombidiformes</taxon>
        <taxon>Prostigmata</taxon>
        <taxon>Anystina</taxon>
        <taxon>Parasitengona</taxon>
        <taxon>Trombiculoidea</taxon>
        <taxon>Trombiculidae</taxon>
        <taxon>Leptotrombidium</taxon>
    </lineage>
</organism>
<evidence type="ECO:0000256" key="6">
    <source>
        <dbReference type="ARBA" id="ARBA00023027"/>
    </source>
</evidence>
<protein>
    <recommendedName>
        <fullName evidence="5">Deoxyhypusine synthase</fullName>
        <ecNumber evidence="4">2.5.1.46</ecNumber>
    </recommendedName>
</protein>
<evidence type="ECO:0000256" key="2">
    <source>
        <dbReference type="ARBA" id="ARBA00005041"/>
    </source>
</evidence>
<dbReference type="PANTHER" id="PTHR11703:SF0">
    <property type="entry name" value="DEOXYHYPUSINE SYNTHASE"/>
    <property type="match status" value="1"/>
</dbReference>
<dbReference type="FunFam" id="3.40.910.10:FF:000010">
    <property type="entry name" value="Deoxyhypusine synthase"/>
    <property type="match status" value="1"/>
</dbReference>
<evidence type="ECO:0000256" key="5">
    <source>
        <dbReference type="ARBA" id="ARBA00020607"/>
    </source>
</evidence>
<dbReference type="Pfam" id="PF01916">
    <property type="entry name" value="DS"/>
    <property type="match status" value="1"/>
</dbReference>
<dbReference type="EMBL" id="NCKV01015323">
    <property type="protein sequence ID" value="RWS20816.1"/>
    <property type="molecule type" value="Genomic_DNA"/>
</dbReference>
<dbReference type="EC" id="2.5.1.46" evidence="4"/>
<dbReference type="GO" id="GO:0005737">
    <property type="term" value="C:cytoplasm"/>
    <property type="evidence" value="ECO:0007669"/>
    <property type="project" value="TreeGrafter"/>
</dbReference>
<name>A0A443RZZ3_9ACAR</name>
<reference evidence="9 10" key="1">
    <citation type="journal article" date="2018" name="Gigascience">
        <title>Genomes of trombidid mites reveal novel predicted allergens and laterally-transferred genes associated with secondary metabolism.</title>
        <authorList>
            <person name="Dong X."/>
            <person name="Chaisiri K."/>
            <person name="Xia D."/>
            <person name="Armstrong S.D."/>
            <person name="Fang Y."/>
            <person name="Donnelly M.J."/>
            <person name="Kadowaki T."/>
            <person name="McGarry J.W."/>
            <person name="Darby A.C."/>
            <person name="Makepeace B.L."/>
        </authorList>
    </citation>
    <scope>NUCLEOTIDE SEQUENCE [LARGE SCALE GENOMIC DNA]</scope>
    <source>
        <strain evidence="9">UoL-UT</strain>
    </source>
</reference>
<dbReference type="PANTHER" id="PTHR11703">
    <property type="entry name" value="DEOXYHYPUSINE SYNTHASE"/>
    <property type="match status" value="1"/>
</dbReference>
<evidence type="ECO:0000256" key="1">
    <source>
        <dbReference type="ARBA" id="ARBA00000952"/>
    </source>
</evidence>
<feature type="non-terminal residue" evidence="9">
    <location>
        <position position="161"/>
    </location>
</feature>
<dbReference type="STRING" id="299467.A0A443RZZ3"/>
<evidence type="ECO:0000313" key="10">
    <source>
        <dbReference type="Proteomes" id="UP000288716"/>
    </source>
</evidence>
<comment type="pathway">
    <text evidence="2">Protein modification; eIF5A hypusination.</text>
</comment>